<name>A0ABT1EG58_9FIRM</name>
<dbReference type="RefSeq" id="WP_262067570.1">
    <property type="nucleotide sequence ID" value="NZ_JAMXOC010000001.1"/>
</dbReference>
<evidence type="ECO:0000256" key="2">
    <source>
        <dbReference type="SAM" id="Phobius"/>
    </source>
</evidence>
<keyword evidence="5" id="KW-1185">Reference proteome</keyword>
<feature type="domain" description="Cell envelope-related transcriptional attenuator" evidence="3">
    <location>
        <begin position="85"/>
        <end position="248"/>
    </location>
</feature>
<dbReference type="NCBIfam" id="TIGR00350">
    <property type="entry name" value="lytR_cpsA_psr"/>
    <property type="match status" value="1"/>
</dbReference>
<gene>
    <name evidence="4" type="ORF">NK118_00150</name>
</gene>
<dbReference type="PANTHER" id="PTHR33392:SF6">
    <property type="entry name" value="POLYISOPRENYL-TEICHOIC ACID--PEPTIDOGLYCAN TEICHOIC ACID TRANSFERASE TAGU"/>
    <property type="match status" value="1"/>
</dbReference>
<comment type="similarity">
    <text evidence="1">Belongs to the LytR/CpsA/Psr (LCP) family.</text>
</comment>
<evidence type="ECO:0000259" key="3">
    <source>
        <dbReference type="Pfam" id="PF03816"/>
    </source>
</evidence>
<evidence type="ECO:0000313" key="4">
    <source>
        <dbReference type="EMBL" id="MCP1108661.1"/>
    </source>
</evidence>
<dbReference type="Pfam" id="PF03816">
    <property type="entry name" value="LytR_cpsA_psr"/>
    <property type="match status" value="1"/>
</dbReference>
<sequence length="360" mass="40465">MISRLNVERERRRKRKKRIRALILVLEVIILLALGVVAFAMRKLDLMDKVNIESVITNETLNDEDYTNIALFGIDAREGETIGVRSDTIIIASLDNVNKNLRLVSVYRDSFLRLEGTEGPYYAKANDAYAIGGPQEAVNMLNRNLDLNIQDYVTVNFGSMSDIVDLLGGIEIGMMREEVIHMNNYCVETSEVTGKEYEPIEPPEVMGTYNLNGVQAVSYARIRATDGGDFKRTERQRLILEKIMEKAKQTNIFQLNKIANKVLPEVSTSLDIKTILKIGEALLNYEMLDSTGFPYETALPSEIPGYSGSYVVPVNLLNNVTQLHNSLFPDVEYVPSDMLNLISGDIIYLTGIATLEDAYY</sequence>
<protein>
    <submittedName>
        <fullName evidence="4">LCP family protein</fullName>
    </submittedName>
</protein>
<evidence type="ECO:0000256" key="1">
    <source>
        <dbReference type="ARBA" id="ARBA00006068"/>
    </source>
</evidence>
<keyword evidence="2" id="KW-0812">Transmembrane</keyword>
<feature type="transmembrane region" description="Helical" evidence="2">
    <location>
        <begin position="21"/>
        <end position="41"/>
    </location>
</feature>
<dbReference type="EMBL" id="JAMZFV010000001">
    <property type="protein sequence ID" value="MCP1108661.1"/>
    <property type="molecule type" value="Genomic_DNA"/>
</dbReference>
<dbReference type="Gene3D" id="3.40.630.190">
    <property type="entry name" value="LCP protein"/>
    <property type="match status" value="1"/>
</dbReference>
<evidence type="ECO:0000313" key="5">
    <source>
        <dbReference type="Proteomes" id="UP001523565"/>
    </source>
</evidence>
<keyword evidence="2" id="KW-1133">Transmembrane helix</keyword>
<proteinExistence type="inferred from homology"/>
<dbReference type="InterPro" id="IPR004474">
    <property type="entry name" value="LytR_CpsA_psr"/>
</dbReference>
<accession>A0ABT1EG58</accession>
<reference evidence="4 5" key="1">
    <citation type="journal article" date="2022" name="Genome Biol. Evol.">
        <title>Host diet, physiology and behaviors set the stage for Lachnospiraceae cladogenesis.</title>
        <authorList>
            <person name="Vera-Ponce De Leon A."/>
            <person name="Schneider M."/>
            <person name="Jahnes B.C."/>
            <person name="Sadowski V."/>
            <person name="Camuy-Velez L.A."/>
            <person name="Duan J."/>
            <person name="Sabree Z.L."/>
        </authorList>
    </citation>
    <scope>NUCLEOTIDE SEQUENCE [LARGE SCALE GENOMIC DNA]</scope>
    <source>
        <strain evidence="4 5">PAL227</strain>
    </source>
</reference>
<dbReference type="InterPro" id="IPR050922">
    <property type="entry name" value="LytR/CpsA/Psr_CW_biosynth"/>
</dbReference>
<dbReference type="Proteomes" id="UP001523565">
    <property type="component" value="Unassembled WGS sequence"/>
</dbReference>
<organism evidence="4 5">
    <name type="scientific">Ohessyouella blattaphilus</name>
    <dbReference type="NCBI Taxonomy" id="2949333"/>
    <lineage>
        <taxon>Bacteria</taxon>
        <taxon>Bacillati</taxon>
        <taxon>Bacillota</taxon>
        <taxon>Clostridia</taxon>
        <taxon>Lachnospirales</taxon>
        <taxon>Lachnospiraceae</taxon>
        <taxon>Ohessyouella</taxon>
    </lineage>
</organism>
<dbReference type="PANTHER" id="PTHR33392">
    <property type="entry name" value="POLYISOPRENYL-TEICHOIC ACID--PEPTIDOGLYCAN TEICHOIC ACID TRANSFERASE TAGU"/>
    <property type="match status" value="1"/>
</dbReference>
<comment type="caution">
    <text evidence="4">The sequence shown here is derived from an EMBL/GenBank/DDBJ whole genome shotgun (WGS) entry which is preliminary data.</text>
</comment>
<keyword evidence="2" id="KW-0472">Membrane</keyword>